<dbReference type="Gene3D" id="1.10.10.10">
    <property type="entry name" value="Winged helix-like DNA-binding domain superfamily/Winged helix DNA-binding domain"/>
    <property type="match status" value="1"/>
</dbReference>
<evidence type="ECO:0000313" key="5">
    <source>
        <dbReference type="EMBL" id="NBH60254.1"/>
    </source>
</evidence>
<sequence>MFVDFKLDTAGQKPIYKQIAERISDAIKDGKLAAGFKLPTVRDLSGEIGVACGTIKHAYEYLEEQGFVEMVQGSGSFVIDQKEDFASRKEKAMIAIDQLFTRLESLGFTPREMEIYLNLKLRGLAEKYDVVKVALVDCNPETLQMIEGQLSQIGYAETAAFDLDRIKEAAESLNADYDLILTTSTHFTEVESYLRSNKPLAMVAMTPSVHTIVRLAKIGDTQKVGIFCASDAFAGVVRNNCQGLGSWSEGMATQLAGFFGKEEQFFAENDVVIVPEGYETFIASKEKQFLRSFCERGGELVSYSYKVDKGSFLHVVDQIKRVMNKKRSM</sequence>
<dbReference type="SMART" id="SM00345">
    <property type="entry name" value="HTH_GNTR"/>
    <property type="match status" value="1"/>
</dbReference>
<comment type="caution">
    <text evidence="5">The sequence shown here is derived from an EMBL/GenBank/DDBJ whole genome shotgun (WGS) entry which is preliminary data.</text>
</comment>
<dbReference type="Proteomes" id="UP000446866">
    <property type="component" value="Unassembled WGS sequence"/>
</dbReference>
<keyword evidence="2" id="KW-0238">DNA-binding</keyword>
<dbReference type="InterPro" id="IPR036388">
    <property type="entry name" value="WH-like_DNA-bd_sf"/>
</dbReference>
<proteinExistence type="predicted"/>
<evidence type="ECO:0000313" key="6">
    <source>
        <dbReference type="Proteomes" id="UP000446866"/>
    </source>
</evidence>
<gene>
    <name evidence="5" type="ORF">D0435_01020</name>
</gene>
<keyword evidence="1" id="KW-0805">Transcription regulation</keyword>
<evidence type="ECO:0000256" key="1">
    <source>
        <dbReference type="ARBA" id="ARBA00023015"/>
    </source>
</evidence>
<name>A0A845QG39_9FIRM</name>
<keyword evidence="6" id="KW-1185">Reference proteome</keyword>
<dbReference type="AlphaFoldDB" id="A0A845QG39"/>
<reference evidence="5 6" key="1">
    <citation type="submission" date="2018-08" db="EMBL/GenBank/DDBJ databases">
        <title>Murine metabolic-syndrome-specific gut microbial biobank.</title>
        <authorList>
            <person name="Liu C."/>
        </authorList>
    </citation>
    <scope>NUCLEOTIDE SEQUENCE [LARGE SCALE GENOMIC DNA]</scope>
    <source>
        <strain evidence="5 6">28</strain>
    </source>
</reference>
<dbReference type="RefSeq" id="WP_160200551.1">
    <property type="nucleotide sequence ID" value="NZ_QXWK01000001.1"/>
</dbReference>
<dbReference type="PANTHER" id="PTHR38445">
    <property type="entry name" value="HTH-TYPE TRANSCRIPTIONAL REPRESSOR YTRA"/>
    <property type="match status" value="1"/>
</dbReference>
<keyword evidence="3" id="KW-0804">Transcription</keyword>
<dbReference type="Pfam" id="PF00392">
    <property type="entry name" value="GntR"/>
    <property type="match status" value="1"/>
</dbReference>
<dbReference type="CDD" id="cd07377">
    <property type="entry name" value="WHTH_GntR"/>
    <property type="match status" value="1"/>
</dbReference>
<evidence type="ECO:0000256" key="2">
    <source>
        <dbReference type="ARBA" id="ARBA00023125"/>
    </source>
</evidence>
<dbReference type="SUPFAM" id="SSF46785">
    <property type="entry name" value="Winged helix' DNA-binding domain"/>
    <property type="match status" value="1"/>
</dbReference>
<accession>A0A845QG39</accession>
<organism evidence="5 6">
    <name type="scientific">Anaerotruncus colihominis</name>
    <dbReference type="NCBI Taxonomy" id="169435"/>
    <lineage>
        <taxon>Bacteria</taxon>
        <taxon>Bacillati</taxon>
        <taxon>Bacillota</taxon>
        <taxon>Clostridia</taxon>
        <taxon>Eubacteriales</taxon>
        <taxon>Oscillospiraceae</taxon>
        <taxon>Anaerotruncus</taxon>
    </lineage>
</organism>
<dbReference type="EMBL" id="QXWK01000001">
    <property type="protein sequence ID" value="NBH60254.1"/>
    <property type="molecule type" value="Genomic_DNA"/>
</dbReference>
<feature type="domain" description="HTH gntR-type" evidence="4">
    <location>
        <begin position="13"/>
        <end position="81"/>
    </location>
</feature>
<dbReference type="GO" id="GO:0003700">
    <property type="term" value="F:DNA-binding transcription factor activity"/>
    <property type="evidence" value="ECO:0007669"/>
    <property type="project" value="InterPro"/>
</dbReference>
<protein>
    <submittedName>
        <fullName evidence="5">GntR family transcriptional regulator</fullName>
    </submittedName>
</protein>
<dbReference type="PROSITE" id="PS50949">
    <property type="entry name" value="HTH_GNTR"/>
    <property type="match status" value="1"/>
</dbReference>
<dbReference type="InterPro" id="IPR000524">
    <property type="entry name" value="Tscrpt_reg_HTH_GntR"/>
</dbReference>
<dbReference type="PANTHER" id="PTHR38445:SF9">
    <property type="entry name" value="HTH-TYPE TRANSCRIPTIONAL REPRESSOR YTRA"/>
    <property type="match status" value="1"/>
</dbReference>
<dbReference type="GO" id="GO:0003677">
    <property type="term" value="F:DNA binding"/>
    <property type="evidence" value="ECO:0007669"/>
    <property type="project" value="UniProtKB-KW"/>
</dbReference>
<evidence type="ECO:0000256" key="3">
    <source>
        <dbReference type="ARBA" id="ARBA00023163"/>
    </source>
</evidence>
<dbReference type="InterPro" id="IPR036390">
    <property type="entry name" value="WH_DNA-bd_sf"/>
</dbReference>
<evidence type="ECO:0000259" key="4">
    <source>
        <dbReference type="PROSITE" id="PS50949"/>
    </source>
</evidence>